<accession>A0A3Q0L1Y2</accession>
<evidence type="ECO:0000313" key="3">
    <source>
        <dbReference type="EMBL" id="AAO08900.1"/>
    </source>
</evidence>
<reference evidence="4" key="1">
    <citation type="submission" date="2002-12" db="EMBL/GenBank/DDBJ databases">
        <title>Complete genome sequence of Vibrio vulnificus CMCP6.</title>
        <authorList>
            <person name="Rhee J.H."/>
            <person name="Kim S.Y."/>
            <person name="Chung S.S."/>
            <person name="Kim J.J."/>
            <person name="Moon Y.H."/>
            <person name="Jeong H."/>
            <person name="Choy H.E."/>
        </authorList>
    </citation>
    <scope>NUCLEOTIDE SEQUENCE [LARGE SCALE GENOMIC DNA]</scope>
    <source>
        <strain evidence="4">CMCP6</strain>
    </source>
</reference>
<dbReference type="RefSeq" id="WP_011078471.1">
    <property type="nucleotide sequence ID" value="NC_004459.3"/>
</dbReference>
<feature type="compositionally biased region" description="Basic and acidic residues" evidence="1">
    <location>
        <begin position="492"/>
        <end position="501"/>
    </location>
</feature>
<evidence type="ECO:0000313" key="4">
    <source>
        <dbReference type="Proteomes" id="UP000002275"/>
    </source>
</evidence>
<proteinExistence type="predicted"/>
<evidence type="ECO:0000256" key="1">
    <source>
        <dbReference type="SAM" id="MobiDB-lite"/>
    </source>
</evidence>
<dbReference type="InterPro" id="IPR005094">
    <property type="entry name" value="Endonuclease_MobA/VirD2"/>
</dbReference>
<dbReference type="Proteomes" id="UP000002275">
    <property type="component" value="Chromosome I"/>
</dbReference>
<feature type="region of interest" description="Disordered" evidence="1">
    <location>
        <begin position="479"/>
        <end position="501"/>
    </location>
</feature>
<dbReference type="Pfam" id="PF03432">
    <property type="entry name" value="Relaxase"/>
    <property type="match status" value="1"/>
</dbReference>
<reference evidence="3 4" key="3">
    <citation type="journal article" date="2011" name="Mol. Syst. Biol.">
        <title>Integrative genome-scale metabolic analysis of Vibrio vulnificus for drug targeting and discovery.</title>
        <authorList>
            <person name="Kim H.U."/>
            <person name="Kim S.Y."/>
            <person name="Jeong H."/>
            <person name="Kim T.Y."/>
            <person name="Kim J.J."/>
            <person name="Choy H.E."/>
            <person name="Yi K.Y."/>
            <person name="Rhee J.H."/>
            <person name="Lee S.Y."/>
        </authorList>
    </citation>
    <scope>NUCLEOTIDE SEQUENCE [LARGE SCALE GENOMIC DNA]</scope>
    <source>
        <strain evidence="3 4">CMCP6</strain>
    </source>
</reference>
<protein>
    <submittedName>
        <fullName evidence="3">Type IV secretory pathway, VirD2 component</fullName>
    </submittedName>
</protein>
<dbReference type="AlphaFoldDB" id="A0A3Q0L1Y2"/>
<name>A0A3Q0L1Y2_VIBVU</name>
<feature type="domain" description="MobA/VirD2-like nuclease" evidence="2">
    <location>
        <begin position="73"/>
        <end position="183"/>
    </location>
</feature>
<dbReference type="EMBL" id="AE016795">
    <property type="protein sequence ID" value="AAO08900.1"/>
    <property type="molecule type" value="Genomic_DNA"/>
</dbReference>
<organism evidence="3 4">
    <name type="scientific">Vibrio vulnificus (strain CMCP6)</name>
    <dbReference type="NCBI Taxonomy" id="216895"/>
    <lineage>
        <taxon>Bacteria</taxon>
        <taxon>Pseudomonadati</taxon>
        <taxon>Pseudomonadota</taxon>
        <taxon>Gammaproteobacteria</taxon>
        <taxon>Vibrionales</taxon>
        <taxon>Vibrionaceae</taxon>
        <taxon>Vibrio</taxon>
    </lineage>
</organism>
<sequence>MVFTELECTRSQQTARDAQNLIEYGAKQKDADNLVKYGAGKTKHAPASEGHSFFICANEIESIPVSMGELATGADWHDAITELQSSYRHNPHVKHPFRHFVISIDEGERLTDKQWRRTVRKTMNRLGYKNARYIAFRHEDTDSQHVHITVSTQDLETNKVISNWMSVEAAQEIMREQEKEFGLRQLENSSEILAKGEAVVSDKYSHSVKLMMRRLIGSSIKELPMLVQARANNLTKLGVNDEHTSKASLALYQIALLRNGVEIILKEDRNNEKFIGLVYKYNDFIIPASKLRSGNKFTLGGLIKSGVLASDANMISSYDESQVENYEIREMFESQKDFAEQRFETVRKDAEAHADKVKKQAEEWDKHMFNCFIISCRKQHQKAMEDAIDFWLYHGKRINKRDKAFVHAIYEQEKGIYSASKTLSKFFYHLLLILFELNKKNHWELKITPVATHEDQELAINQAIENIEKAYENEGIFADNKKQNRRHNTRNKSKDIAENTY</sequence>
<gene>
    <name evidence="3" type="ordered locus">VV1_0376</name>
</gene>
<dbReference type="KEGG" id="vvu:VV1_0376"/>
<evidence type="ECO:0000259" key="2">
    <source>
        <dbReference type="Pfam" id="PF03432"/>
    </source>
</evidence>
<reference evidence="3 4" key="2">
    <citation type="journal article" date="2003" name="Infect. Immun.">
        <title>Characterization and pathogenic significance of Vibrio vulnificus antigens preferentially expressed in septicemic patients.</title>
        <authorList>
            <person name="Kim Y.R."/>
            <person name="Lee S.E."/>
            <person name="Kim C.M."/>
            <person name="Kim S.Y."/>
            <person name="Shin E.K."/>
            <person name="Shin D.H."/>
            <person name="Chung S.S."/>
            <person name="Choy H.E."/>
            <person name="Progulske-Fox A."/>
            <person name="Hillman J.D."/>
            <person name="Handfield M."/>
            <person name="Rhee J.H."/>
        </authorList>
    </citation>
    <scope>NUCLEOTIDE SEQUENCE [LARGE SCALE GENOMIC DNA]</scope>
    <source>
        <strain evidence="3 4">CMCP6</strain>
    </source>
</reference>